<dbReference type="Gene3D" id="2.10.60.10">
    <property type="entry name" value="CD59"/>
    <property type="match status" value="1"/>
</dbReference>
<evidence type="ECO:0000256" key="2">
    <source>
        <dbReference type="ARBA" id="ARBA00022525"/>
    </source>
</evidence>
<evidence type="ECO:0000256" key="1">
    <source>
        <dbReference type="ARBA" id="ARBA00004613"/>
    </source>
</evidence>
<organism evidence="3 4">
    <name type="scientific">Eleutherodactylus coqui</name>
    <name type="common">Puerto Rican coqui</name>
    <dbReference type="NCBI Taxonomy" id="57060"/>
    <lineage>
        <taxon>Eukaryota</taxon>
        <taxon>Metazoa</taxon>
        <taxon>Chordata</taxon>
        <taxon>Craniata</taxon>
        <taxon>Vertebrata</taxon>
        <taxon>Euteleostomi</taxon>
        <taxon>Amphibia</taxon>
        <taxon>Batrachia</taxon>
        <taxon>Anura</taxon>
        <taxon>Neobatrachia</taxon>
        <taxon>Hyloidea</taxon>
        <taxon>Eleutherodactylidae</taxon>
        <taxon>Eleutherodactylinae</taxon>
        <taxon>Eleutherodactylus</taxon>
        <taxon>Eleutherodactylus</taxon>
    </lineage>
</organism>
<dbReference type="AlphaFoldDB" id="A0A8J6JZ52"/>
<dbReference type="SUPFAM" id="SSF57302">
    <property type="entry name" value="Snake toxin-like"/>
    <property type="match status" value="1"/>
</dbReference>
<dbReference type="EMBL" id="WNTK01000574">
    <property type="protein sequence ID" value="KAG9469309.1"/>
    <property type="molecule type" value="Genomic_DNA"/>
</dbReference>
<keyword evidence="2" id="KW-0964">Secreted</keyword>
<evidence type="ECO:0000313" key="4">
    <source>
        <dbReference type="Proteomes" id="UP000770717"/>
    </source>
</evidence>
<evidence type="ECO:0008006" key="5">
    <source>
        <dbReference type="Google" id="ProtNLM"/>
    </source>
</evidence>
<evidence type="ECO:0000313" key="3">
    <source>
        <dbReference type="EMBL" id="KAG9469309.1"/>
    </source>
</evidence>
<dbReference type="InterPro" id="IPR050918">
    <property type="entry name" value="CNF-like_PLA2_Inhibitor"/>
</dbReference>
<dbReference type="InterPro" id="IPR045860">
    <property type="entry name" value="Snake_toxin-like_sf"/>
</dbReference>
<protein>
    <recommendedName>
        <fullName evidence="5">UPAR/Ly6 domain-containing protein</fullName>
    </recommendedName>
</protein>
<gene>
    <name evidence="3" type="ORF">GDO78_020867</name>
</gene>
<dbReference type="GO" id="GO:0005576">
    <property type="term" value="C:extracellular region"/>
    <property type="evidence" value="ECO:0007669"/>
    <property type="project" value="UniProtKB-SubCell"/>
</dbReference>
<dbReference type="Proteomes" id="UP000770717">
    <property type="component" value="Unassembled WGS sequence"/>
</dbReference>
<dbReference type="PANTHER" id="PTHR20914">
    <property type="entry name" value="LY6/PLAUR DOMAIN-CONTAINING PROTEIN 8"/>
    <property type="match status" value="1"/>
</dbReference>
<dbReference type="CDD" id="cd23572">
    <property type="entry name" value="TFP_LU_ECD_PINLYP_rpt2"/>
    <property type="match status" value="1"/>
</dbReference>
<name>A0A8J6JZ52_ELECQ</name>
<sequence>VPTKSHNPNGVICRSCISAQSTSCYSSDTIRCTGDENMCLLQGTEITGLLSTAMRGCATKSMCDLGSQSINTGGSTMKFTFACTSGGLSAHKVVLTPAILCLLLLKLFL</sequence>
<comment type="caution">
    <text evidence="3">The sequence shown here is derived from an EMBL/GenBank/DDBJ whole genome shotgun (WGS) entry which is preliminary data.</text>
</comment>
<reference evidence="3" key="1">
    <citation type="thesis" date="2020" institute="ProQuest LLC" country="789 East Eisenhower Parkway, Ann Arbor, MI, USA">
        <title>Comparative Genomics and Chromosome Evolution.</title>
        <authorList>
            <person name="Mudd A.B."/>
        </authorList>
    </citation>
    <scope>NUCLEOTIDE SEQUENCE</scope>
    <source>
        <strain evidence="3">HN-11 Male</strain>
        <tissue evidence="3">Kidney and liver</tissue>
    </source>
</reference>
<keyword evidence="4" id="KW-1185">Reference proteome</keyword>
<proteinExistence type="predicted"/>
<comment type="subcellular location">
    <subcellularLocation>
        <location evidence="1">Secreted</location>
    </subcellularLocation>
</comment>
<feature type="non-terminal residue" evidence="3">
    <location>
        <position position="1"/>
    </location>
</feature>
<dbReference type="OrthoDB" id="9907178at2759"/>
<accession>A0A8J6JZ52</accession>
<dbReference type="PANTHER" id="PTHR20914:SF25">
    <property type="entry name" value="PHOSPHOLIPASE A2 INHIBITOR AND LY6_PLAUR DOMAIN-CONTAINING PROTEIN"/>
    <property type="match status" value="1"/>
</dbReference>